<name>W4FHP7_APHAT</name>
<dbReference type="AlphaFoldDB" id="W4FHP7"/>
<feature type="compositionally biased region" description="Low complexity" evidence="1">
    <location>
        <begin position="114"/>
        <end position="160"/>
    </location>
</feature>
<sequence length="410" mass="42784">MVDHNVTSATDFHNAPRTPPTTVDPKDSNEYEHGFQRRRRRRIAVITAATCLLVVGAVVGVASLSATNPTEVQSSANSKIDPRNSTNITSVPNVVATNTIILPNVTVEPSTREPVTSQPVNTTTTTIPPVEVTTTTNMPTSTIVAPTTTTTTVAPTTTTSLPPPTTPIPTTTTTPKPVVATSPPPPLPATTSLPPPTNPIPTTTTTPKPVVATSPPPPPPSSATTSPPPPPPAATTSPPPPPPAVITSPPPPPPSSAALGNDGAFLFQNNCGKTLNLYRSNAFFTSLAPGGSIQVDGTAQRSQMFYFGWDASGDATLFETHFGADNRFYYDISIIPVRCGASWDVCIGPSSFKLPMTVLVRPASGANLQQFPTCKTLSCGDATCPVAYKVPNDVKTMVCPKQVSMTITAC</sequence>
<dbReference type="OrthoDB" id="79632at2759"/>
<feature type="compositionally biased region" description="Low complexity" evidence="1">
    <location>
        <begin position="168"/>
        <end position="181"/>
    </location>
</feature>
<dbReference type="EMBL" id="KI913214">
    <property type="protein sequence ID" value="ETV66268.1"/>
    <property type="molecule type" value="Genomic_DNA"/>
</dbReference>
<evidence type="ECO:0000313" key="3">
    <source>
        <dbReference type="EMBL" id="ETV66268.1"/>
    </source>
</evidence>
<proteinExistence type="predicted"/>
<feature type="region of interest" description="Disordered" evidence="1">
    <location>
        <begin position="1"/>
        <end position="36"/>
    </location>
</feature>
<dbReference type="VEuPathDB" id="FungiDB:H257_17237"/>
<feature type="compositionally biased region" description="Low complexity" evidence="1">
    <location>
        <begin position="200"/>
        <end position="213"/>
    </location>
</feature>
<dbReference type="GeneID" id="20819233"/>
<protein>
    <submittedName>
        <fullName evidence="3">Uncharacterized protein</fullName>
    </submittedName>
</protein>
<keyword evidence="2" id="KW-0812">Transmembrane</keyword>
<feature type="compositionally biased region" description="Pro residues" evidence="1">
    <location>
        <begin position="214"/>
        <end position="255"/>
    </location>
</feature>
<keyword evidence="2" id="KW-1133">Transmembrane helix</keyword>
<accession>W4FHP7</accession>
<evidence type="ECO:0000256" key="2">
    <source>
        <dbReference type="SAM" id="Phobius"/>
    </source>
</evidence>
<keyword evidence="2" id="KW-0472">Membrane</keyword>
<dbReference type="STRING" id="112090.W4FHP7"/>
<feature type="transmembrane region" description="Helical" evidence="2">
    <location>
        <begin position="43"/>
        <end position="64"/>
    </location>
</feature>
<feature type="compositionally biased region" description="Polar residues" evidence="1">
    <location>
        <begin position="1"/>
        <end position="11"/>
    </location>
</feature>
<evidence type="ECO:0000256" key="1">
    <source>
        <dbReference type="SAM" id="MobiDB-lite"/>
    </source>
</evidence>
<feature type="region of interest" description="Disordered" evidence="1">
    <location>
        <begin position="109"/>
        <end position="261"/>
    </location>
</feature>
<feature type="compositionally biased region" description="Pro residues" evidence="1">
    <location>
        <begin position="182"/>
        <end position="199"/>
    </location>
</feature>
<organism evidence="3">
    <name type="scientific">Aphanomyces astaci</name>
    <name type="common">Crayfish plague agent</name>
    <dbReference type="NCBI Taxonomy" id="112090"/>
    <lineage>
        <taxon>Eukaryota</taxon>
        <taxon>Sar</taxon>
        <taxon>Stramenopiles</taxon>
        <taxon>Oomycota</taxon>
        <taxon>Saprolegniomycetes</taxon>
        <taxon>Saprolegniales</taxon>
        <taxon>Verrucalvaceae</taxon>
        <taxon>Aphanomyces</taxon>
    </lineage>
</organism>
<reference evidence="3" key="1">
    <citation type="submission" date="2013-12" db="EMBL/GenBank/DDBJ databases">
        <title>The Genome Sequence of Aphanomyces astaci APO3.</title>
        <authorList>
            <consortium name="The Broad Institute Genomics Platform"/>
            <person name="Russ C."/>
            <person name="Tyler B."/>
            <person name="van West P."/>
            <person name="Dieguez-Uribeondo J."/>
            <person name="Young S.K."/>
            <person name="Zeng Q."/>
            <person name="Gargeya S."/>
            <person name="Fitzgerald M."/>
            <person name="Abouelleil A."/>
            <person name="Alvarado L."/>
            <person name="Chapman S.B."/>
            <person name="Gainer-Dewar J."/>
            <person name="Goldberg J."/>
            <person name="Griggs A."/>
            <person name="Gujja S."/>
            <person name="Hansen M."/>
            <person name="Howarth C."/>
            <person name="Imamovic A."/>
            <person name="Ireland A."/>
            <person name="Larimer J."/>
            <person name="McCowan C."/>
            <person name="Murphy C."/>
            <person name="Pearson M."/>
            <person name="Poon T.W."/>
            <person name="Priest M."/>
            <person name="Roberts A."/>
            <person name="Saif S."/>
            <person name="Shea T."/>
            <person name="Sykes S."/>
            <person name="Wortman J."/>
            <person name="Nusbaum C."/>
            <person name="Birren B."/>
        </authorList>
    </citation>
    <scope>NUCLEOTIDE SEQUENCE [LARGE SCALE GENOMIC DNA]</scope>
    <source>
        <strain evidence="3">APO3</strain>
    </source>
</reference>
<dbReference type="RefSeq" id="XP_009844255.1">
    <property type="nucleotide sequence ID" value="XM_009845953.1"/>
</dbReference>
<gene>
    <name evidence="3" type="ORF">H257_17237</name>
</gene>
<feature type="compositionally biased region" description="Basic and acidic residues" evidence="1">
    <location>
        <begin position="24"/>
        <end position="35"/>
    </location>
</feature>